<dbReference type="PANTHER" id="PTHR36019:SF3">
    <property type="entry name" value="PLANT_PROTEIN"/>
    <property type="match status" value="1"/>
</dbReference>
<gene>
    <name evidence="1" type="ORF">K2173_002886</name>
</gene>
<accession>A0AAV8SQB4</accession>
<protein>
    <submittedName>
        <fullName evidence="1">Uncharacterized protein</fullName>
    </submittedName>
</protein>
<reference evidence="1 2" key="1">
    <citation type="submission" date="2021-09" db="EMBL/GenBank/DDBJ databases">
        <title>Genomic insights and catalytic innovation underlie evolution of tropane alkaloids biosynthesis.</title>
        <authorList>
            <person name="Wang Y.-J."/>
            <person name="Tian T."/>
            <person name="Huang J.-P."/>
            <person name="Huang S.-X."/>
        </authorList>
    </citation>
    <scope>NUCLEOTIDE SEQUENCE [LARGE SCALE GENOMIC DNA]</scope>
    <source>
        <strain evidence="1">KIB-2018</strain>
        <tissue evidence="1">Leaf</tissue>
    </source>
</reference>
<proteinExistence type="predicted"/>
<dbReference type="PANTHER" id="PTHR36019">
    <property type="entry name" value="PLANT/PROTEIN"/>
    <property type="match status" value="1"/>
</dbReference>
<sequence length="115" mass="13021">MSLNCLTCQVLQRTDSEREYLPEKPKKKVFKVERNWSGNITPPPSPLDSIGGVVGGVVSASTLKGHRRFSSTGAIMFKENCEPKLVRSSGMRRDWSFEDLERRTAAKRIDDYRTS</sequence>
<organism evidence="1 2">
    <name type="scientific">Erythroxylum novogranatense</name>
    <dbReference type="NCBI Taxonomy" id="1862640"/>
    <lineage>
        <taxon>Eukaryota</taxon>
        <taxon>Viridiplantae</taxon>
        <taxon>Streptophyta</taxon>
        <taxon>Embryophyta</taxon>
        <taxon>Tracheophyta</taxon>
        <taxon>Spermatophyta</taxon>
        <taxon>Magnoliopsida</taxon>
        <taxon>eudicotyledons</taxon>
        <taxon>Gunneridae</taxon>
        <taxon>Pentapetalae</taxon>
        <taxon>rosids</taxon>
        <taxon>fabids</taxon>
        <taxon>Malpighiales</taxon>
        <taxon>Erythroxylaceae</taxon>
        <taxon>Erythroxylum</taxon>
    </lineage>
</organism>
<comment type="caution">
    <text evidence="1">The sequence shown here is derived from an EMBL/GenBank/DDBJ whole genome shotgun (WGS) entry which is preliminary data.</text>
</comment>
<evidence type="ECO:0000313" key="2">
    <source>
        <dbReference type="Proteomes" id="UP001159364"/>
    </source>
</evidence>
<keyword evidence="2" id="KW-1185">Reference proteome</keyword>
<name>A0AAV8SQB4_9ROSI</name>
<dbReference type="EMBL" id="JAIWQS010000009">
    <property type="protein sequence ID" value="KAJ8754435.1"/>
    <property type="molecule type" value="Genomic_DNA"/>
</dbReference>
<dbReference type="AlphaFoldDB" id="A0AAV8SQB4"/>
<evidence type="ECO:0000313" key="1">
    <source>
        <dbReference type="EMBL" id="KAJ8754435.1"/>
    </source>
</evidence>
<dbReference type="Proteomes" id="UP001159364">
    <property type="component" value="Linkage Group LG09"/>
</dbReference>